<evidence type="ECO:0000256" key="1">
    <source>
        <dbReference type="SAM" id="SignalP"/>
    </source>
</evidence>
<dbReference type="Proteomes" id="UP000004382">
    <property type="component" value="Unassembled WGS sequence"/>
</dbReference>
<evidence type="ECO:0000313" key="4">
    <source>
        <dbReference type="Proteomes" id="UP000004382"/>
    </source>
</evidence>
<sequence length="358" mass="38924">MTLKIFALRLGSLLTFATLPCTETRAVPTAADAHQAPITSLASLNRALRDDRTVTRKAVTFKNGKIDMAGLLFTPTNMQPGKAYPAIVVVHPGGGAKEQTASLYAFRLAQQGYIALAYDASHQNASGGMPRLLEDPSDRVEDARSAVDYFTTLPFVDRERIGAMGICAGGAYAINATMTDRRIKAVAGISSFNFGDGMRKGWTGDASTKEQLATLEKVARRRTAEANGAQPEMLPYVPDSPKGLSGEMVEVSEYYRLATRWKLEGSQNRFLASSTEKLYVYDAFTNINTLLTQPLLLIAGSDAGTKWHSDRAYQLATSEKELFVVPGGTHMSLYDRDVGKAMPKLVEFFGKHLGQPAI</sequence>
<dbReference type="Gene3D" id="1.10.10.800">
    <property type="match status" value="1"/>
</dbReference>
<keyword evidence="3" id="KW-0378">Hydrolase</keyword>
<gene>
    <name evidence="3" type="ORF">MetexDRAFT_0469</name>
</gene>
<dbReference type="InterPro" id="IPR051411">
    <property type="entry name" value="Polyketide_trans_af380"/>
</dbReference>
<proteinExistence type="predicted"/>
<protein>
    <submittedName>
        <fullName evidence="3">Dienelactone hydrolase</fullName>
    </submittedName>
</protein>
<feature type="chain" id="PRO_5003551287" evidence="1">
    <location>
        <begin position="18"/>
        <end position="358"/>
    </location>
</feature>
<dbReference type="InterPro" id="IPR029058">
    <property type="entry name" value="AB_hydrolase_fold"/>
</dbReference>
<evidence type="ECO:0000313" key="3">
    <source>
        <dbReference type="EMBL" id="EHP94644.1"/>
    </source>
</evidence>
<feature type="domain" description="Dienelactone hydrolase" evidence="2">
    <location>
        <begin position="69"/>
        <end position="188"/>
    </location>
</feature>
<dbReference type="RefSeq" id="WP_003596728.1">
    <property type="nucleotide sequence ID" value="NZ_AGJK01000006.1"/>
</dbReference>
<dbReference type="PATRIC" id="fig|882800.3.peg.450"/>
<dbReference type="GO" id="GO:0016787">
    <property type="term" value="F:hydrolase activity"/>
    <property type="evidence" value="ECO:0007669"/>
    <property type="project" value="UniProtKB-KW"/>
</dbReference>
<dbReference type="InterPro" id="IPR002925">
    <property type="entry name" value="Dienelactn_hydro"/>
</dbReference>
<dbReference type="Pfam" id="PF01738">
    <property type="entry name" value="DLH"/>
    <property type="match status" value="1"/>
</dbReference>
<keyword evidence="1" id="KW-0732">Signal</keyword>
<organism evidence="3 4">
    <name type="scientific">Methylorubrum extorquens DSM 13060</name>
    <dbReference type="NCBI Taxonomy" id="882800"/>
    <lineage>
        <taxon>Bacteria</taxon>
        <taxon>Pseudomonadati</taxon>
        <taxon>Pseudomonadota</taxon>
        <taxon>Alphaproteobacteria</taxon>
        <taxon>Hyphomicrobiales</taxon>
        <taxon>Methylobacteriaceae</taxon>
        <taxon>Methylorubrum</taxon>
    </lineage>
</organism>
<dbReference type="SUPFAM" id="SSF53474">
    <property type="entry name" value="alpha/beta-Hydrolases"/>
    <property type="match status" value="1"/>
</dbReference>
<dbReference type="EMBL" id="AGJK01000006">
    <property type="protein sequence ID" value="EHP94644.1"/>
    <property type="molecule type" value="Genomic_DNA"/>
</dbReference>
<name>H1KCV7_METEX</name>
<dbReference type="AlphaFoldDB" id="H1KCV7"/>
<dbReference type="PANTHER" id="PTHR47751:SF1">
    <property type="entry name" value="SUPERFAMILY HYDROLASE, PUTATIVE (AFU_ORTHOLOGUE AFUA_2G16580)-RELATED"/>
    <property type="match status" value="1"/>
</dbReference>
<evidence type="ECO:0000259" key="2">
    <source>
        <dbReference type="Pfam" id="PF01738"/>
    </source>
</evidence>
<reference evidence="3 4" key="1">
    <citation type="submission" date="2011-09" db="EMBL/GenBank/DDBJ databases">
        <title>The draft genome of Methylobacterium extorquens DSM 13060.</title>
        <authorList>
            <consortium name="US DOE Joint Genome Institute (JGI-PGF)"/>
            <person name="Lucas S."/>
            <person name="Han J."/>
            <person name="Lapidus A."/>
            <person name="Cheng J.-F."/>
            <person name="Goodwin L."/>
            <person name="Pitluck S."/>
            <person name="Peters L."/>
            <person name="Land M.L."/>
            <person name="Hauser L."/>
            <person name="Koskimaki J."/>
            <person name="Halonen O."/>
            <person name="Pirttila A."/>
            <person name="Frank C."/>
            <person name="Woyke T.J."/>
        </authorList>
    </citation>
    <scope>NUCLEOTIDE SEQUENCE [LARGE SCALE GENOMIC DNA]</scope>
    <source>
        <strain evidence="3 4">DSM 13060</strain>
    </source>
</reference>
<feature type="signal peptide" evidence="1">
    <location>
        <begin position="1"/>
        <end position="17"/>
    </location>
</feature>
<dbReference type="Gene3D" id="3.40.50.1820">
    <property type="entry name" value="alpha/beta hydrolase"/>
    <property type="match status" value="1"/>
</dbReference>
<accession>H1KCV7</accession>
<dbReference type="PANTHER" id="PTHR47751">
    <property type="entry name" value="SUPERFAMILY HYDROLASE, PUTATIVE (AFU_ORTHOLOGUE AFUA_2G16580)-RELATED"/>
    <property type="match status" value="1"/>
</dbReference>
<comment type="caution">
    <text evidence="3">The sequence shown here is derived from an EMBL/GenBank/DDBJ whole genome shotgun (WGS) entry which is preliminary data.</text>
</comment>